<accession>A0ABV9KHD5</accession>
<organism evidence="3 4">
    <name type="scientific">Seohaeicola nanhaiensis</name>
    <dbReference type="NCBI Taxonomy" id="1387282"/>
    <lineage>
        <taxon>Bacteria</taxon>
        <taxon>Pseudomonadati</taxon>
        <taxon>Pseudomonadota</taxon>
        <taxon>Alphaproteobacteria</taxon>
        <taxon>Rhodobacterales</taxon>
        <taxon>Roseobacteraceae</taxon>
        <taxon>Seohaeicola</taxon>
    </lineage>
</organism>
<dbReference type="InterPro" id="IPR036111">
    <property type="entry name" value="Mal/L-sulfo/L-lacto_DH-like_sf"/>
</dbReference>
<reference evidence="4" key="1">
    <citation type="journal article" date="2019" name="Int. J. Syst. Evol. Microbiol.">
        <title>The Global Catalogue of Microorganisms (GCM) 10K type strain sequencing project: providing services to taxonomists for standard genome sequencing and annotation.</title>
        <authorList>
            <consortium name="The Broad Institute Genomics Platform"/>
            <consortium name="The Broad Institute Genome Sequencing Center for Infectious Disease"/>
            <person name="Wu L."/>
            <person name="Ma J."/>
        </authorList>
    </citation>
    <scope>NUCLEOTIDE SEQUENCE [LARGE SCALE GENOMIC DNA]</scope>
    <source>
        <strain evidence="4">CGMCC 4.7283</strain>
    </source>
</reference>
<dbReference type="InterPro" id="IPR043143">
    <property type="entry name" value="Mal/L-sulf/L-lact_DH-like_NADP"/>
</dbReference>
<comment type="caution">
    <text evidence="3">The sequence shown here is derived from an EMBL/GenBank/DDBJ whole genome shotgun (WGS) entry which is preliminary data.</text>
</comment>
<name>A0ABV9KHD5_9RHOB</name>
<evidence type="ECO:0000313" key="3">
    <source>
        <dbReference type="EMBL" id="MFC4669572.1"/>
    </source>
</evidence>
<sequence>MTLVTLDQLSHVTRTALMKHGAAEWVADQVARAVVEAEATGAPAYGLSRLEVVCADLDAGRINGHAEPKVTQPHGDTIVADACGGFSTPAFARGLPQAVEHARQTGAALILVRDAATATMPGFFTAQIARAGMIGLALADAGTRRLAVSLPDGAGGVARQFETDPRNLPADTGLPEAEAKTALHRLVSPADAPELVARLLTLGADQPRQFSDPVAVPDGLWSRAEQLAR</sequence>
<dbReference type="InterPro" id="IPR003767">
    <property type="entry name" value="Malate/L-lactate_DH-like"/>
</dbReference>
<dbReference type="Gene3D" id="1.10.1530.10">
    <property type="match status" value="1"/>
</dbReference>
<dbReference type="EMBL" id="JBHSGI010000016">
    <property type="protein sequence ID" value="MFC4669572.1"/>
    <property type="molecule type" value="Genomic_DNA"/>
</dbReference>
<protein>
    <submittedName>
        <fullName evidence="3">Ldh family oxidoreductase</fullName>
    </submittedName>
</protein>
<keyword evidence="4" id="KW-1185">Reference proteome</keyword>
<dbReference type="Proteomes" id="UP001595973">
    <property type="component" value="Unassembled WGS sequence"/>
</dbReference>
<gene>
    <name evidence="3" type="ORF">ACFO5X_13500</name>
</gene>
<comment type="similarity">
    <text evidence="1">Belongs to the LDH2/MDH2 oxidoreductase family.</text>
</comment>
<evidence type="ECO:0000256" key="1">
    <source>
        <dbReference type="ARBA" id="ARBA00006056"/>
    </source>
</evidence>
<keyword evidence="2" id="KW-0560">Oxidoreductase</keyword>
<dbReference type="Pfam" id="PF02615">
    <property type="entry name" value="Ldh_2"/>
    <property type="match status" value="1"/>
</dbReference>
<dbReference type="PANTHER" id="PTHR11091">
    <property type="entry name" value="OXIDOREDUCTASE-RELATED"/>
    <property type="match status" value="1"/>
</dbReference>
<dbReference type="RefSeq" id="WP_380718004.1">
    <property type="nucleotide sequence ID" value="NZ_JBHSGI010000016.1"/>
</dbReference>
<evidence type="ECO:0000256" key="2">
    <source>
        <dbReference type="ARBA" id="ARBA00023002"/>
    </source>
</evidence>
<dbReference type="PANTHER" id="PTHR11091:SF0">
    <property type="entry name" value="MALATE DEHYDROGENASE"/>
    <property type="match status" value="1"/>
</dbReference>
<dbReference type="SUPFAM" id="SSF89733">
    <property type="entry name" value="L-sulfolactate dehydrogenase-like"/>
    <property type="match status" value="1"/>
</dbReference>
<proteinExistence type="inferred from homology"/>
<dbReference type="InterPro" id="IPR043144">
    <property type="entry name" value="Mal/L-sulf/L-lact_DH-like_ah"/>
</dbReference>
<evidence type="ECO:0000313" key="4">
    <source>
        <dbReference type="Proteomes" id="UP001595973"/>
    </source>
</evidence>
<dbReference type="Gene3D" id="3.30.1370.60">
    <property type="entry name" value="Hypothetical oxidoreductase yiak, domain 2"/>
    <property type="match status" value="1"/>
</dbReference>